<name>A0ACB8Q8K7_9AGAM</name>
<accession>A0ACB8Q8K7</accession>
<reference evidence="1" key="2">
    <citation type="journal article" date="2022" name="New Phytol.">
        <title>Evolutionary transition to the ectomycorrhizal habit in the genomes of a hyperdiverse lineage of mushroom-forming fungi.</title>
        <authorList>
            <person name="Looney B."/>
            <person name="Miyauchi S."/>
            <person name="Morin E."/>
            <person name="Drula E."/>
            <person name="Courty P.E."/>
            <person name="Kohler A."/>
            <person name="Kuo A."/>
            <person name="LaButti K."/>
            <person name="Pangilinan J."/>
            <person name="Lipzen A."/>
            <person name="Riley R."/>
            <person name="Andreopoulos W."/>
            <person name="He G."/>
            <person name="Johnson J."/>
            <person name="Nolan M."/>
            <person name="Tritt A."/>
            <person name="Barry K.W."/>
            <person name="Grigoriev I.V."/>
            <person name="Nagy L.G."/>
            <person name="Hibbett D."/>
            <person name="Henrissat B."/>
            <person name="Matheny P.B."/>
            <person name="Labbe J."/>
            <person name="Martin F.M."/>
        </authorList>
    </citation>
    <scope>NUCLEOTIDE SEQUENCE</scope>
    <source>
        <strain evidence="1">EC-137</strain>
    </source>
</reference>
<protein>
    <submittedName>
        <fullName evidence="1">Uncharacterized protein</fullName>
    </submittedName>
</protein>
<dbReference type="Proteomes" id="UP000814128">
    <property type="component" value="Unassembled WGS sequence"/>
</dbReference>
<keyword evidence="2" id="KW-1185">Reference proteome</keyword>
<evidence type="ECO:0000313" key="1">
    <source>
        <dbReference type="EMBL" id="KAI0027948.1"/>
    </source>
</evidence>
<gene>
    <name evidence="1" type="ORF">K488DRAFT_60000</name>
</gene>
<dbReference type="EMBL" id="MU273814">
    <property type="protein sequence ID" value="KAI0027948.1"/>
    <property type="molecule type" value="Genomic_DNA"/>
</dbReference>
<reference evidence="1" key="1">
    <citation type="submission" date="2021-02" db="EMBL/GenBank/DDBJ databases">
        <authorList>
            <consortium name="DOE Joint Genome Institute"/>
            <person name="Ahrendt S."/>
            <person name="Looney B.P."/>
            <person name="Miyauchi S."/>
            <person name="Morin E."/>
            <person name="Drula E."/>
            <person name="Courty P.E."/>
            <person name="Chicoki N."/>
            <person name="Fauchery L."/>
            <person name="Kohler A."/>
            <person name="Kuo A."/>
            <person name="Labutti K."/>
            <person name="Pangilinan J."/>
            <person name="Lipzen A."/>
            <person name="Riley R."/>
            <person name="Andreopoulos W."/>
            <person name="He G."/>
            <person name="Johnson J."/>
            <person name="Barry K.W."/>
            <person name="Grigoriev I.V."/>
            <person name="Nagy L."/>
            <person name="Hibbett D."/>
            <person name="Henrissat B."/>
            <person name="Matheny P.B."/>
            <person name="Labbe J."/>
            <person name="Martin F."/>
        </authorList>
    </citation>
    <scope>NUCLEOTIDE SEQUENCE</scope>
    <source>
        <strain evidence="1">EC-137</strain>
    </source>
</reference>
<proteinExistence type="predicted"/>
<feature type="non-terminal residue" evidence="1">
    <location>
        <position position="491"/>
    </location>
</feature>
<evidence type="ECO:0000313" key="2">
    <source>
        <dbReference type="Proteomes" id="UP000814128"/>
    </source>
</evidence>
<sequence length="491" mass="54403">MKLGTLTLRDFLSPPYHDPPPPEVNLALSYVARPAGVSGEAEKKLPAHQSTPLFLLHQVCSQTFGSIEPLKYEFIDDIDDGKLCILTITRPNGTSRSYTYKADFDRKADARGAVAAIAVEMGALDFIKNGAPDHLLKRGLVLAPLDNPEEDPKDAPAPEREPSAAVVQIEKCCVEWRAGRVKPHWVALREFKPEPKFGCVLRVALSAHSTRIFSVDSVWDHYEDARSACAEDAVAQGVLEFIMHGNGQKHPAPPDYTQPGAVTDAPVAAVSALSVQGYFDSLPRPFPEPGFEGKSVNDINAPTWLNQLVQGAKGAKIIVKYIFIPDSKYGLHGALLRVERPSECRSYLVDPFFPKRADAKSAVCLLAMSQGVGDWIRKITRECEEKISFTLRERTTLRVLPLIMSEYSKVWPGRHPEMYTYSKDQDAHGCTMTLHLSLEPKDGEKMSWTVAAEYRSRSDARIAVVDLAFQNGAIEYLQFRGRPAPEGYVVE</sequence>
<organism evidence="1 2">
    <name type="scientific">Vararia minispora EC-137</name>
    <dbReference type="NCBI Taxonomy" id="1314806"/>
    <lineage>
        <taxon>Eukaryota</taxon>
        <taxon>Fungi</taxon>
        <taxon>Dikarya</taxon>
        <taxon>Basidiomycota</taxon>
        <taxon>Agaricomycotina</taxon>
        <taxon>Agaricomycetes</taxon>
        <taxon>Russulales</taxon>
        <taxon>Lachnocladiaceae</taxon>
        <taxon>Vararia</taxon>
    </lineage>
</organism>
<comment type="caution">
    <text evidence="1">The sequence shown here is derived from an EMBL/GenBank/DDBJ whole genome shotgun (WGS) entry which is preliminary data.</text>
</comment>